<dbReference type="AlphaFoldDB" id="A0A1Y5FE48"/>
<protein>
    <submittedName>
        <fullName evidence="1">Uncharacterized protein</fullName>
    </submittedName>
</protein>
<name>A0A1Y5FE48_9BACT</name>
<dbReference type="Proteomes" id="UP000196531">
    <property type="component" value="Unassembled WGS sequence"/>
</dbReference>
<comment type="caution">
    <text evidence="1">The sequence shown here is derived from an EMBL/GenBank/DDBJ whole genome shotgun (WGS) entry which is preliminary data.</text>
</comment>
<gene>
    <name evidence="1" type="ORF">A9Q84_03315</name>
</gene>
<accession>A0A1Y5FE48</accession>
<reference evidence="2" key="1">
    <citation type="journal article" date="2017" name="Proc. Natl. Acad. Sci. U.S.A.">
        <title>Simulation of Deepwater Horizon oil plume reveals substrate specialization within a complex community of hydrocarbon-degraders.</title>
        <authorList>
            <person name="Hu P."/>
            <person name="Dubinsky E.A."/>
            <person name="Probst A.J."/>
            <person name="Wang J."/>
            <person name="Sieber C.M.K."/>
            <person name="Tom L.M."/>
            <person name="Gardinali P."/>
            <person name="Banfield J.F."/>
            <person name="Atlas R.M."/>
            <person name="Andersen G.L."/>
        </authorList>
    </citation>
    <scope>NUCLEOTIDE SEQUENCE [LARGE SCALE GENOMIC DNA]</scope>
</reference>
<dbReference type="EMBL" id="MAAO01000004">
    <property type="protein sequence ID" value="OUR98454.1"/>
    <property type="molecule type" value="Genomic_DNA"/>
</dbReference>
<evidence type="ECO:0000313" key="1">
    <source>
        <dbReference type="EMBL" id="OUR98454.1"/>
    </source>
</evidence>
<sequence length="121" mass="14088">MGEVSSYELIGGHLKERRSWHKLPKEVSLHTGEFGRLKFSEGHSVRLTYDGKSYKKILTKKLDQSFIADINFVKWFDDVHTFKGGTLKFELLKLQKKNKKIKKKDNHRVICSYNMEITGGD</sequence>
<organism evidence="1 2">
    <name type="scientific">Halobacteriovorax marinus</name>
    <dbReference type="NCBI Taxonomy" id="97084"/>
    <lineage>
        <taxon>Bacteria</taxon>
        <taxon>Pseudomonadati</taxon>
        <taxon>Bdellovibrionota</taxon>
        <taxon>Bacteriovoracia</taxon>
        <taxon>Bacteriovoracales</taxon>
        <taxon>Halobacteriovoraceae</taxon>
        <taxon>Halobacteriovorax</taxon>
    </lineage>
</organism>
<proteinExistence type="predicted"/>
<evidence type="ECO:0000313" key="2">
    <source>
        <dbReference type="Proteomes" id="UP000196531"/>
    </source>
</evidence>